<dbReference type="EMBL" id="JAPDRK010000022">
    <property type="protein sequence ID" value="KAJ9603327.1"/>
    <property type="molecule type" value="Genomic_DNA"/>
</dbReference>
<dbReference type="Gene3D" id="3.40.50.720">
    <property type="entry name" value="NAD(P)-binding Rossmann-like Domain"/>
    <property type="match status" value="1"/>
</dbReference>
<comment type="caution">
    <text evidence="4">The sequence shown here is derived from an EMBL/GenBank/DDBJ whole genome shotgun (WGS) entry which is preliminary data.</text>
</comment>
<evidence type="ECO:0000313" key="4">
    <source>
        <dbReference type="EMBL" id="KAJ9603327.1"/>
    </source>
</evidence>
<dbReference type="PANTHER" id="PTHR47706:SF9">
    <property type="entry name" value="NMRA-LIKE DOMAIN-CONTAINING PROTEIN-RELATED"/>
    <property type="match status" value="1"/>
</dbReference>
<dbReference type="InterPro" id="IPR008030">
    <property type="entry name" value="NmrA-like"/>
</dbReference>
<evidence type="ECO:0000256" key="2">
    <source>
        <dbReference type="ARBA" id="ARBA00023002"/>
    </source>
</evidence>
<reference evidence="4" key="1">
    <citation type="submission" date="2022-10" db="EMBL/GenBank/DDBJ databases">
        <title>Culturing micro-colonial fungi from biological soil crusts in the Mojave desert and describing Neophaeococcomyces mojavensis, and introducing the new genera and species Taxawa tesnikishii.</title>
        <authorList>
            <person name="Kurbessoian T."/>
            <person name="Stajich J.E."/>
        </authorList>
    </citation>
    <scope>NUCLEOTIDE SEQUENCE</scope>
    <source>
        <strain evidence="4">TK_41</strain>
    </source>
</reference>
<keyword evidence="2" id="KW-0560">Oxidoreductase</keyword>
<accession>A0AA38WYA1</accession>
<keyword evidence="1" id="KW-0521">NADP</keyword>
<dbReference type="InterPro" id="IPR036291">
    <property type="entry name" value="NAD(P)-bd_dom_sf"/>
</dbReference>
<organism evidence="4 5">
    <name type="scientific">Cladophialophora chaetospira</name>
    <dbReference type="NCBI Taxonomy" id="386627"/>
    <lineage>
        <taxon>Eukaryota</taxon>
        <taxon>Fungi</taxon>
        <taxon>Dikarya</taxon>
        <taxon>Ascomycota</taxon>
        <taxon>Pezizomycotina</taxon>
        <taxon>Eurotiomycetes</taxon>
        <taxon>Chaetothyriomycetidae</taxon>
        <taxon>Chaetothyriales</taxon>
        <taxon>Herpotrichiellaceae</taxon>
        <taxon>Cladophialophora</taxon>
    </lineage>
</organism>
<dbReference type="Gene3D" id="3.90.25.10">
    <property type="entry name" value="UDP-galactose 4-epimerase, domain 1"/>
    <property type="match status" value="1"/>
</dbReference>
<name>A0AA38WYA1_9EURO</name>
<feature type="domain" description="NmrA-like" evidence="3">
    <location>
        <begin position="14"/>
        <end position="250"/>
    </location>
</feature>
<sequence length="335" mass="36740">MADHLKHRHSRMTYSILLLGASTSLGRKVSKCLATHAQYLTRIAVLSPGADADIREEGGDASNRLEHIVGRLNDPTSYQGFDIVVSTIDDDDSAAQKEYFDAAIVGGVRHFYPAEYGADLTHELVRDQPYFADKISVREHLEAYAQTDASLGYTYLITGVSADLLLEANLLSLSEQKATATHVGYPDALVSVTHSDDVAQAIVASLLPDYLTSLNTKRHIRFAGSTLPVSALYDAISYVLRHPIEVTYQTPDASYESDKQLKGSYNEHSPKLPSIRRSLGLGAYRLQAPDGQEPGQGTTSSGKEYVEALSPKNWAQVVHEHFMKTKDQSPTMKEG</sequence>
<protein>
    <recommendedName>
        <fullName evidence="3">NmrA-like domain-containing protein</fullName>
    </recommendedName>
</protein>
<keyword evidence="5" id="KW-1185">Reference proteome</keyword>
<dbReference type="AlphaFoldDB" id="A0AA38WYA1"/>
<dbReference type="PANTHER" id="PTHR47706">
    <property type="entry name" value="NMRA-LIKE FAMILY PROTEIN"/>
    <property type="match status" value="1"/>
</dbReference>
<dbReference type="GO" id="GO:0016491">
    <property type="term" value="F:oxidoreductase activity"/>
    <property type="evidence" value="ECO:0007669"/>
    <property type="project" value="UniProtKB-KW"/>
</dbReference>
<gene>
    <name evidence="4" type="ORF">H2200_012105</name>
</gene>
<evidence type="ECO:0000259" key="3">
    <source>
        <dbReference type="Pfam" id="PF05368"/>
    </source>
</evidence>
<dbReference type="InterPro" id="IPR051609">
    <property type="entry name" value="NmrA/Isoflavone_reductase-like"/>
</dbReference>
<evidence type="ECO:0000313" key="5">
    <source>
        <dbReference type="Proteomes" id="UP001172673"/>
    </source>
</evidence>
<dbReference type="Proteomes" id="UP001172673">
    <property type="component" value="Unassembled WGS sequence"/>
</dbReference>
<dbReference type="SUPFAM" id="SSF51735">
    <property type="entry name" value="NAD(P)-binding Rossmann-fold domains"/>
    <property type="match status" value="1"/>
</dbReference>
<proteinExistence type="predicted"/>
<evidence type="ECO:0000256" key="1">
    <source>
        <dbReference type="ARBA" id="ARBA00022857"/>
    </source>
</evidence>
<dbReference type="Pfam" id="PF05368">
    <property type="entry name" value="NmrA"/>
    <property type="match status" value="1"/>
</dbReference>